<reference evidence="1 2" key="1">
    <citation type="journal article" date="2014" name="BMC Genomics">
        <title>Adaptive genomic structural variation in the grape powdery mildew pathogen, Erysiphe necator.</title>
        <authorList>
            <person name="Jones L."/>
            <person name="Riaz S."/>
            <person name="Morales-Cruz A."/>
            <person name="Amrine K.C."/>
            <person name="McGuire B."/>
            <person name="Gubler W.D."/>
            <person name="Walker M.A."/>
            <person name="Cantu D."/>
        </authorList>
    </citation>
    <scope>NUCLEOTIDE SEQUENCE [LARGE SCALE GENOMIC DNA]</scope>
    <source>
        <strain evidence="2">c</strain>
    </source>
</reference>
<dbReference type="Proteomes" id="UP000030854">
    <property type="component" value="Unassembled WGS sequence"/>
</dbReference>
<accession>A0A0B1PBX2</accession>
<evidence type="ECO:0008006" key="3">
    <source>
        <dbReference type="Google" id="ProtNLM"/>
    </source>
</evidence>
<comment type="caution">
    <text evidence="1">The sequence shown here is derived from an EMBL/GenBank/DDBJ whole genome shotgun (WGS) entry which is preliminary data.</text>
</comment>
<dbReference type="AlphaFoldDB" id="A0A0B1PBX2"/>
<keyword evidence="2" id="KW-1185">Reference proteome</keyword>
<evidence type="ECO:0000313" key="1">
    <source>
        <dbReference type="EMBL" id="KHJ34456.1"/>
    </source>
</evidence>
<name>A0A0B1PBX2_UNCNE</name>
<dbReference type="OMA" id="TMGDKSP"/>
<evidence type="ECO:0000313" key="2">
    <source>
        <dbReference type="Proteomes" id="UP000030854"/>
    </source>
</evidence>
<dbReference type="HOGENOM" id="CLU_128909_0_0_1"/>
<dbReference type="EMBL" id="JNVN01000862">
    <property type="protein sequence ID" value="KHJ34456.1"/>
    <property type="molecule type" value="Genomic_DNA"/>
</dbReference>
<dbReference type="SUPFAM" id="SSF56219">
    <property type="entry name" value="DNase I-like"/>
    <property type="match status" value="1"/>
</dbReference>
<protein>
    <recommendedName>
        <fullName evidence="3">Endonuclease/exonuclease/phosphatase domain-containing protein</fullName>
    </recommendedName>
</protein>
<gene>
    <name evidence="1" type="ORF">EV44_g4300</name>
</gene>
<sequence>MEWLDAKNISFILEIDTPTHNRGNVLDLCFSSNSLLAKGCTASVQQDLDVTSDHLPILALVPLEFPIRYTEPKLRIASLNEEVFKTLLTLNITDIATMGDKSPSSIDKKAEKIVEILQSSYAGSAKKVLTSQ</sequence>
<proteinExistence type="predicted"/>
<dbReference type="Gene3D" id="3.60.10.10">
    <property type="entry name" value="Endonuclease/exonuclease/phosphatase"/>
    <property type="match status" value="1"/>
</dbReference>
<dbReference type="InterPro" id="IPR036691">
    <property type="entry name" value="Endo/exonu/phosph_ase_sf"/>
</dbReference>
<organism evidence="1 2">
    <name type="scientific">Uncinula necator</name>
    <name type="common">Grape powdery mildew</name>
    <dbReference type="NCBI Taxonomy" id="52586"/>
    <lineage>
        <taxon>Eukaryota</taxon>
        <taxon>Fungi</taxon>
        <taxon>Dikarya</taxon>
        <taxon>Ascomycota</taxon>
        <taxon>Pezizomycotina</taxon>
        <taxon>Leotiomycetes</taxon>
        <taxon>Erysiphales</taxon>
        <taxon>Erysiphaceae</taxon>
        <taxon>Erysiphe</taxon>
    </lineage>
</organism>